<protein>
    <submittedName>
        <fullName evidence="1">Uncharacterized protein</fullName>
    </submittedName>
</protein>
<proteinExistence type="predicted"/>
<keyword evidence="2" id="KW-1185">Reference proteome</keyword>
<sequence>MHIAFLQKCHFLVTTLKKSFLYFLVLISPFVNAKSIGYSEKDIYGDWHCQIEHQDHNAKVLADYRFHKNGTAQIVSMFMFPAKELPDAKFLSILYYSYAMTGKWTLVNNDIVINVENVLNVQNESNDLAKQEIEKNTELKQIAQRFVEQIKQRKLSGITDNQRIQIKSFERADKKNDAMMIANGRTKGFCTRPLNPQIWSESFKQVFP</sequence>
<accession>A0ABV6HVA1</accession>
<name>A0ABV6HVA1_9PAST</name>
<dbReference type="EMBL" id="JBHLWA010000013">
    <property type="protein sequence ID" value="MFC0322552.1"/>
    <property type="molecule type" value="Genomic_DNA"/>
</dbReference>
<organism evidence="1 2">
    <name type="scientific">Gallibacterium melopsittaci</name>
    <dbReference type="NCBI Taxonomy" id="516063"/>
    <lineage>
        <taxon>Bacteria</taxon>
        <taxon>Pseudomonadati</taxon>
        <taxon>Pseudomonadota</taxon>
        <taxon>Gammaproteobacteria</taxon>
        <taxon>Pasteurellales</taxon>
        <taxon>Pasteurellaceae</taxon>
        <taxon>Gallibacterium</taxon>
    </lineage>
</organism>
<dbReference type="RefSeq" id="WP_382373385.1">
    <property type="nucleotide sequence ID" value="NZ_JBHLWA010000013.1"/>
</dbReference>
<reference evidence="1 2" key="1">
    <citation type="submission" date="2024-09" db="EMBL/GenBank/DDBJ databases">
        <authorList>
            <person name="Sun Q."/>
            <person name="Mori K."/>
        </authorList>
    </citation>
    <scope>NUCLEOTIDE SEQUENCE [LARGE SCALE GENOMIC DNA]</scope>
    <source>
        <strain evidence="1 2">CCM 7538</strain>
    </source>
</reference>
<evidence type="ECO:0000313" key="2">
    <source>
        <dbReference type="Proteomes" id="UP001589769"/>
    </source>
</evidence>
<dbReference type="Proteomes" id="UP001589769">
    <property type="component" value="Unassembled WGS sequence"/>
</dbReference>
<gene>
    <name evidence="1" type="ORF">ACFFHT_03075</name>
</gene>
<comment type="caution">
    <text evidence="1">The sequence shown here is derived from an EMBL/GenBank/DDBJ whole genome shotgun (WGS) entry which is preliminary data.</text>
</comment>
<evidence type="ECO:0000313" key="1">
    <source>
        <dbReference type="EMBL" id="MFC0322552.1"/>
    </source>
</evidence>